<gene>
    <name evidence="2" type="ORF">CPAL_19780</name>
</gene>
<dbReference type="OrthoDB" id="7365718at2"/>
<proteinExistence type="predicted"/>
<dbReference type="RefSeq" id="WP_106024520.1">
    <property type="nucleotide sequence ID" value="NZ_PVXN01000053.1"/>
</dbReference>
<keyword evidence="3" id="KW-1185">Reference proteome</keyword>
<feature type="compositionally biased region" description="Low complexity" evidence="1">
    <location>
        <begin position="140"/>
        <end position="149"/>
    </location>
</feature>
<dbReference type="Proteomes" id="UP000239614">
    <property type="component" value="Unassembled WGS sequence"/>
</dbReference>
<dbReference type="EMBL" id="PVXN01000053">
    <property type="protein sequence ID" value="PRR70888.1"/>
    <property type="molecule type" value="Genomic_DNA"/>
</dbReference>
<comment type="caution">
    <text evidence="2">The sequence shown here is derived from an EMBL/GenBank/DDBJ whole genome shotgun (WGS) entry which is preliminary data.</text>
</comment>
<name>A0A2T0APE4_9CLOT</name>
<evidence type="ECO:0000256" key="1">
    <source>
        <dbReference type="SAM" id="MobiDB-lite"/>
    </source>
</evidence>
<reference evidence="2 3" key="1">
    <citation type="submission" date="2018-03" db="EMBL/GenBank/DDBJ databases">
        <title>Genome sequence of Clostridium thermopalmarium DSM 5974.</title>
        <authorList>
            <person name="Poehlein A."/>
            <person name="Daniel R."/>
        </authorList>
    </citation>
    <scope>NUCLEOTIDE SEQUENCE [LARGE SCALE GENOMIC DNA]</scope>
    <source>
        <strain evidence="2 3">DSM 5974</strain>
    </source>
</reference>
<evidence type="ECO:0000313" key="2">
    <source>
        <dbReference type="EMBL" id="PRR70888.1"/>
    </source>
</evidence>
<protein>
    <submittedName>
        <fullName evidence="2">Uncharacterized protein</fullName>
    </submittedName>
</protein>
<sequence>MTGEGKGWISLYRSIQDHWLWQEKPFSKGQAWLDLLLSANHQDKKIVFDSNLIEVKRGEFITSIRKLCERWGWSNSKVKKFLDLLQDDGMIYYKSDTKKTAINIVKYKTYQILSDTKNVTETAQTNHRNITETPQKHTNNNDNNVNNYNNDNNYSSCSTGSIEEITQYYCGKAGIVEFNINPTETQTIIQLINEVPLEIIKQGIDEAFNNYKPKFQGDKIKSFKYCEPVIKSLYAKLNSKEGAKNGNCKQYIESADREGIGLEL</sequence>
<organism evidence="2 3">
    <name type="scientific">Clostridium thermopalmarium DSM 5974</name>
    <dbReference type="NCBI Taxonomy" id="1121340"/>
    <lineage>
        <taxon>Bacteria</taxon>
        <taxon>Bacillati</taxon>
        <taxon>Bacillota</taxon>
        <taxon>Clostridia</taxon>
        <taxon>Eubacteriales</taxon>
        <taxon>Clostridiaceae</taxon>
        <taxon>Clostridium</taxon>
    </lineage>
</organism>
<feature type="region of interest" description="Disordered" evidence="1">
    <location>
        <begin position="127"/>
        <end position="149"/>
    </location>
</feature>
<feature type="compositionally biased region" description="Polar residues" evidence="1">
    <location>
        <begin position="127"/>
        <end position="138"/>
    </location>
</feature>
<accession>A0A2T0APE4</accession>
<dbReference type="AlphaFoldDB" id="A0A2T0APE4"/>
<evidence type="ECO:0000313" key="3">
    <source>
        <dbReference type="Proteomes" id="UP000239614"/>
    </source>
</evidence>